<keyword evidence="1" id="KW-1133">Transmembrane helix</keyword>
<dbReference type="OrthoDB" id="1145132at2"/>
<sequence length="247" mass="24128">MLTALLWGLAGGSTLVVGSLIGCFAQLPRRVTAAVMAIGAGVLIASVAYELVGEAADTGSLAAVSLGLGFGSLAFFVGDVLISRSGGSDRKRSSLPTRAGTAAAGSAGAALALGALLDGIPESAAIGITLLEGGAPSTAFIVAVALSNLPEGLSSSVGMRQRGHSVRFILLIWVGIAVASGLAAAVGYAAMGDASPATTAFVLSFAAGAVLTMLASTMLPEAVQEGGPMVGLLTTAGFLAAVLLDRL</sequence>
<accession>A0A561BJG0</accession>
<dbReference type="AlphaFoldDB" id="A0A561BJG0"/>
<proteinExistence type="predicted"/>
<feature type="transmembrane region" description="Helical" evidence="1">
    <location>
        <begin position="31"/>
        <end position="49"/>
    </location>
</feature>
<keyword evidence="3" id="KW-1185">Reference proteome</keyword>
<keyword evidence="1" id="KW-0812">Transmembrane</keyword>
<evidence type="ECO:0000313" key="2">
    <source>
        <dbReference type="EMBL" id="TWD78980.1"/>
    </source>
</evidence>
<evidence type="ECO:0000313" key="3">
    <source>
        <dbReference type="Proteomes" id="UP000318380"/>
    </source>
</evidence>
<keyword evidence="1" id="KW-0472">Membrane</keyword>
<feature type="transmembrane region" description="Helical" evidence="1">
    <location>
        <begin position="61"/>
        <end position="83"/>
    </location>
</feature>
<feature type="transmembrane region" description="Helical" evidence="1">
    <location>
        <begin position="123"/>
        <end position="147"/>
    </location>
</feature>
<feature type="transmembrane region" description="Helical" evidence="1">
    <location>
        <begin position="6"/>
        <end position="24"/>
    </location>
</feature>
<feature type="transmembrane region" description="Helical" evidence="1">
    <location>
        <begin position="197"/>
        <end position="219"/>
    </location>
</feature>
<feature type="transmembrane region" description="Helical" evidence="1">
    <location>
        <begin position="226"/>
        <end position="244"/>
    </location>
</feature>
<reference evidence="2 3" key="1">
    <citation type="submission" date="2019-06" db="EMBL/GenBank/DDBJ databases">
        <title>Sequencing the genomes of 1000 actinobacteria strains.</title>
        <authorList>
            <person name="Klenk H.-P."/>
        </authorList>
    </citation>
    <scope>NUCLEOTIDE SEQUENCE [LARGE SCALE GENOMIC DNA]</scope>
    <source>
        <strain evidence="2 3">DSM 24683</strain>
    </source>
</reference>
<gene>
    <name evidence="2" type="ORF">FB561_0028</name>
</gene>
<dbReference type="RefSeq" id="WP_145801219.1">
    <property type="nucleotide sequence ID" value="NZ_VIVK01000001.1"/>
</dbReference>
<dbReference type="EMBL" id="VIVK01000001">
    <property type="protein sequence ID" value="TWD78980.1"/>
    <property type="molecule type" value="Genomic_DNA"/>
</dbReference>
<name>A0A561BJG0_9ACTN</name>
<feature type="transmembrane region" description="Helical" evidence="1">
    <location>
        <begin position="95"/>
        <end position="117"/>
    </location>
</feature>
<evidence type="ECO:0000256" key="1">
    <source>
        <dbReference type="SAM" id="Phobius"/>
    </source>
</evidence>
<organism evidence="2 3">
    <name type="scientific">Kribbella amoyensis</name>
    <dbReference type="NCBI Taxonomy" id="996641"/>
    <lineage>
        <taxon>Bacteria</taxon>
        <taxon>Bacillati</taxon>
        <taxon>Actinomycetota</taxon>
        <taxon>Actinomycetes</taxon>
        <taxon>Propionibacteriales</taxon>
        <taxon>Kribbellaceae</taxon>
        <taxon>Kribbella</taxon>
    </lineage>
</organism>
<feature type="transmembrane region" description="Helical" evidence="1">
    <location>
        <begin position="168"/>
        <end position="191"/>
    </location>
</feature>
<comment type="caution">
    <text evidence="2">The sequence shown here is derived from an EMBL/GenBank/DDBJ whole genome shotgun (WGS) entry which is preliminary data.</text>
</comment>
<dbReference type="Proteomes" id="UP000318380">
    <property type="component" value="Unassembled WGS sequence"/>
</dbReference>
<protein>
    <submittedName>
        <fullName evidence="2">ZIP family zinc transporter</fullName>
    </submittedName>
</protein>